<protein>
    <submittedName>
        <fullName evidence="2">Uma2 family endonuclease</fullName>
    </submittedName>
</protein>
<dbReference type="Proteomes" id="UP000238634">
    <property type="component" value="Unassembled WGS sequence"/>
</dbReference>
<proteinExistence type="predicted"/>
<dbReference type="OrthoDB" id="5768410at2"/>
<evidence type="ECO:0000259" key="1">
    <source>
        <dbReference type="Pfam" id="PF05685"/>
    </source>
</evidence>
<dbReference type="AlphaFoldDB" id="A0A2T1DK89"/>
<dbReference type="Pfam" id="PF05685">
    <property type="entry name" value="Uma2"/>
    <property type="match status" value="1"/>
</dbReference>
<sequence length="221" mass="25076">MAKKPAPTEKRIVLPGVSWQQFETLLDELGQNRTARLTYDRGKLEMMTPLEEHERCSRLIESLMLVVADEMEVQVNSIGSVLLKRADLGCVAQPDSSYYLTEKIRLPNRAELDLNQTPPPDIALEVAITKSSFNKFAIYAALGLPEVWQYWTTIGDNVLKGNLLIYQLQNGQYVECLTSPTFPFLPAKRVLEFLDQSDKIGLAQALTVFRSWIQEQRSLNT</sequence>
<dbReference type="InterPro" id="IPR012296">
    <property type="entry name" value="Nuclease_put_TT1808"/>
</dbReference>
<name>A0A2T1DK89_9CYAN</name>
<dbReference type="InterPro" id="IPR011335">
    <property type="entry name" value="Restrct_endonuc-II-like"/>
</dbReference>
<comment type="caution">
    <text evidence="2">The sequence shown here is derived from an EMBL/GenBank/DDBJ whole genome shotgun (WGS) entry which is preliminary data.</text>
</comment>
<dbReference type="InterPro" id="IPR008538">
    <property type="entry name" value="Uma2"/>
</dbReference>
<keyword evidence="3" id="KW-1185">Reference proteome</keyword>
<accession>A0A2T1DK89</accession>
<keyword evidence="2" id="KW-0540">Nuclease</keyword>
<dbReference type="CDD" id="cd06260">
    <property type="entry name" value="DUF820-like"/>
    <property type="match status" value="1"/>
</dbReference>
<dbReference type="EMBL" id="PVWG01000004">
    <property type="protein sequence ID" value="PSB20910.1"/>
    <property type="molecule type" value="Genomic_DNA"/>
</dbReference>
<dbReference type="Gene3D" id="3.90.1570.10">
    <property type="entry name" value="tt1808, chain A"/>
    <property type="match status" value="1"/>
</dbReference>
<dbReference type="RefSeq" id="WP_083582794.1">
    <property type="nucleotide sequence ID" value="NZ_MPPI01000008.1"/>
</dbReference>
<dbReference type="PANTHER" id="PTHR47152:SF2">
    <property type="entry name" value="SLR2084 PROTEIN"/>
    <property type="match status" value="1"/>
</dbReference>
<evidence type="ECO:0000313" key="2">
    <source>
        <dbReference type="EMBL" id="PSB20910.1"/>
    </source>
</evidence>
<dbReference type="STRING" id="1920490.GCA_001895925_03527"/>
<evidence type="ECO:0000313" key="3">
    <source>
        <dbReference type="Proteomes" id="UP000238634"/>
    </source>
</evidence>
<gene>
    <name evidence="2" type="ORF">C7B65_05740</name>
</gene>
<keyword evidence="2" id="KW-0255">Endonuclease</keyword>
<dbReference type="SUPFAM" id="SSF52980">
    <property type="entry name" value="Restriction endonuclease-like"/>
    <property type="match status" value="1"/>
</dbReference>
<feature type="domain" description="Putative restriction endonuclease" evidence="1">
    <location>
        <begin position="19"/>
        <end position="186"/>
    </location>
</feature>
<reference evidence="2 3" key="2">
    <citation type="submission" date="2018-03" db="EMBL/GenBank/DDBJ databases">
        <title>The ancient ancestry and fast evolution of plastids.</title>
        <authorList>
            <person name="Moore K.R."/>
            <person name="Magnabosco C."/>
            <person name="Momper L."/>
            <person name="Gold D.A."/>
            <person name="Bosak T."/>
            <person name="Fournier G.P."/>
        </authorList>
    </citation>
    <scope>NUCLEOTIDE SEQUENCE [LARGE SCALE GENOMIC DNA]</scope>
    <source>
        <strain evidence="2 3">ULC007</strain>
    </source>
</reference>
<organism evidence="2 3">
    <name type="scientific">Phormidesmis priestleyi ULC007</name>
    <dbReference type="NCBI Taxonomy" id="1920490"/>
    <lineage>
        <taxon>Bacteria</taxon>
        <taxon>Bacillati</taxon>
        <taxon>Cyanobacteriota</taxon>
        <taxon>Cyanophyceae</taxon>
        <taxon>Leptolyngbyales</taxon>
        <taxon>Leptolyngbyaceae</taxon>
        <taxon>Phormidesmis</taxon>
    </lineage>
</organism>
<dbReference type="PANTHER" id="PTHR47152">
    <property type="entry name" value="SLR2084 PROTEIN-RELATED"/>
    <property type="match status" value="1"/>
</dbReference>
<keyword evidence="2" id="KW-0378">Hydrolase</keyword>
<reference evidence="2 3" key="1">
    <citation type="submission" date="2018-02" db="EMBL/GenBank/DDBJ databases">
        <authorList>
            <person name="Cohen D.B."/>
            <person name="Kent A.D."/>
        </authorList>
    </citation>
    <scope>NUCLEOTIDE SEQUENCE [LARGE SCALE GENOMIC DNA]</scope>
    <source>
        <strain evidence="2 3">ULC007</strain>
    </source>
</reference>
<dbReference type="GO" id="GO:0004519">
    <property type="term" value="F:endonuclease activity"/>
    <property type="evidence" value="ECO:0007669"/>
    <property type="project" value="UniProtKB-KW"/>
</dbReference>